<evidence type="ECO:0000256" key="1">
    <source>
        <dbReference type="ARBA" id="ARBA00022729"/>
    </source>
</evidence>
<dbReference type="Pfam" id="PF00530">
    <property type="entry name" value="SRCR"/>
    <property type="match status" value="1"/>
</dbReference>
<proteinExistence type="predicted"/>
<keyword evidence="1" id="KW-0732">Signal</keyword>
<dbReference type="PhylomeDB" id="A7T2K7"/>
<feature type="domain" description="SRCR" evidence="4">
    <location>
        <begin position="3"/>
        <end position="104"/>
    </location>
</feature>
<dbReference type="EMBL" id="DS470270">
    <property type="protein sequence ID" value="EDO29809.1"/>
    <property type="molecule type" value="Genomic_DNA"/>
</dbReference>
<dbReference type="PROSITE" id="PS00420">
    <property type="entry name" value="SRCR_1"/>
    <property type="match status" value="1"/>
</dbReference>
<sequence length="115" mass="12614">GDVRLVGGLNQYEGRVEIYYNKEWGTICDHDWNIAEAMVVCRQLGFVTALYNPHNAAFGQGIGTIWLDSVTCNGSEDSLLSCSGIGTFGRTSCTHARDASVVCQQPTGLFESWIY</sequence>
<feature type="non-terminal residue" evidence="5">
    <location>
        <position position="1"/>
    </location>
</feature>
<gene>
    <name evidence="5" type="ORF">NEMVEDRAFT_v1g143264</name>
</gene>
<dbReference type="PRINTS" id="PR00258">
    <property type="entry name" value="SPERACTRCPTR"/>
</dbReference>
<dbReference type="SMART" id="SM00202">
    <property type="entry name" value="SR"/>
    <property type="match status" value="1"/>
</dbReference>
<reference evidence="5 6" key="1">
    <citation type="journal article" date="2007" name="Science">
        <title>Sea anemone genome reveals ancestral eumetazoan gene repertoire and genomic organization.</title>
        <authorList>
            <person name="Putnam N.H."/>
            <person name="Srivastava M."/>
            <person name="Hellsten U."/>
            <person name="Dirks B."/>
            <person name="Chapman J."/>
            <person name="Salamov A."/>
            <person name="Terry A."/>
            <person name="Shapiro H."/>
            <person name="Lindquist E."/>
            <person name="Kapitonov V.V."/>
            <person name="Jurka J."/>
            <person name="Genikhovich G."/>
            <person name="Grigoriev I.V."/>
            <person name="Lucas S.M."/>
            <person name="Steele R.E."/>
            <person name="Finnerty J.R."/>
            <person name="Technau U."/>
            <person name="Martindale M.Q."/>
            <person name="Rokhsar D.S."/>
        </authorList>
    </citation>
    <scope>NUCLEOTIDE SEQUENCE [LARGE SCALE GENOMIC DNA]</scope>
    <source>
        <strain evidence="6">CH2 X CH6</strain>
    </source>
</reference>
<keyword evidence="6" id="KW-1185">Reference proteome</keyword>
<keyword evidence="2 3" id="KW-1015">Disulfide bond</keyword>
<name>A7T2K7_NEMVE</name>
<dbReference type="InterPro" id="IPR001190">
    <property type="entry name" value="SRCR"/>
</dbReference>
<dbReference type="Gene3D" id="3.10.250.10">
    <property type="entry name" value="SRCR-like domain"/>
    <property type="match status" value="1"/>
</dbReference>
<evidence type="ECO:0000256" key="2">
    <source>
        <dbReference type="ARBA" id="ARBA00023157"/>
    </source>
</evidence>
<organism evidence="5 6">
    <name type="scientific">Nematostella vectensis</name>
    <name type="common">Starlet sea anemone</name>
    <dbReference type="NCBI Taxonomy" id="45351"/>
    <lineage>
        <taxon>Eukaryota</taxon>
        <taxon>Metazoa</taxon>
        <taxon>Cnidaria</taxon>
        <taxon>Anthozoa</taxon>
        <taxon>Hexacorallia</taxon>
        <taxon>Actiniaria</taxon>
        <taxon>Edwardsiidae</taxon>
        <taxon>Nematostella</taxon>
    </lineage>
</organism>
<dbReference type="AlphaFoldDB" id="A7T2K7"/>
<dbReference type="PANTHER" id="PTHR48071">
    <property type="entry name" value="SRCR DOMAIN-CONTAINING PROTEIN"/>
    <property type="match status" value="1"/>
</dbReference>
<feature type="disulfide bond" evidence="3">
    <location>
        <begin position="72"/>
        <end position="82"/>
    </location>
</feature>
<dbReference type="FunFam" id="3.10.250.10:FF:000001">
    <property type="entry name" value="Lysyl oxidase 4 isoform X1"/>
    <property type="match status" value="1"/>
</dbReference>
<evidence type="ECO:0000259" key="4">
    <source>
        <dbReference type="PROSITE" id="PS50287"/>
    </source>
</evidence>
<dbReference type="KEGG" id="nve:5500459"/>
<dbReference type="OMA" id="SATHNCG"/>
<protein>
    <recommendedName>
        <fullName evidence="4">SRCR domain-containing protein</fullName>
    </recommendedName>
</protein>
<evidence type="ECO:0000313" key="6">
    <source>
        <dbReference type="Proteomes" id="UP000001593"/>
    </source>
</evidence>
<dbReference type="HOGENOM" id="CLU_002555_6_1_1"/>
<dbReference type="GO" id="GO:0016020">
    <property type="term" value="C:membrane"/>
    <property type="evidence" value="ECO:0007669"/>
    <property type="project" value="InterPro"/>
</dbReference>
<dbReference type="SUPFAM" id="SSF56487">
    <property type="entry name" value="SRCR-like"/>
    <property type="match status" value="1"/>
</dbReference>
<evidence type="ECO:0000256" key="3">
    <source>
        <dbReference type="PROSITE-ProRule" id="PRU00196"/>
    </source>
</evidence>
<accession>A7T2K7</accession>
<dbReference type="InterPro" id="IPR036772">
    <property type="entry name" value="SRCR-like_dom_sf"/>
</dbReference>
<evidence type="ECO:0000313" key="5">
    <source>
        <dbReference type="EMBL" id="EDO29809.1"/>
    </source>
</evidence>
<dbReference type="Proteomes" id="UP000001593">
    <property type="component" value="Unassembled WGS sequence"/>
</dbReference>
<dbReference type="InParanoid" id="A7T2K7"/>
<comment type="caution">
    <text evidence="3">Lacks conserved residue(s) required for the propagation of feature annotation.</text>
</comment>
<dbReference type="PANTHER" id="PTHR48071:SF18">
    <property type="entry name" value="DELETED IN MALIGNANT BRAIN TUMORS 1 PROTEIN-RELATED"/>
    <property type="match status" value="1"/>
</dbReference>
<dbReference type="PROSITE" id="PS50287">
    <property type="entry name" value="SRCR_2"/>
    <property type="match status" value="1"/>
</dbReference>